<feature type="transmembrane region" description="Helical" evidence="7">
    <location>
        <begin position="290"/>
        <end position="309"/>
    </location>
</feature>
<evidence type="ECO:0000256" key="4">
    <source>
        <dbReference type="ARBA" id="ARBA00022989"/>
    </source>
</evidence>
<accession>A0A1I1ZJL5</accession>
<evidence type="ECO:0000256" key="3">
    <source>
        <dbReference type="ARBA" id="ARBA00022692"/>
    </source>
</evidence>
<name>A0A1H6DDM7_9PSEU</name>
<accession>A0A1H6DDM7</accession>
<dbReference type="RefSeq" id="WP_093356220.1">
    <property type="nucleotide sequence ID" value="NZ_FNVB01000006.1"/>
</dbReference>
<evidence type="ECO:0000256" key="5">
    <source>
        <dbReference type="ARBA" id="ARBA00023136"/>
    </source>
</evidence>
<dbReference type="InterPro" id="IPR011701">
    <property type="entry name" value="MFS"/>
</dbReference>
<feature type="transmembrane region" description="Helical" evidence="7">
    <location>
        <begin position="350"/>
        <end position="371"/>
    </location>
</feature>
<feature type="transmembrane region" description="Helical" evidence="7">
    <location>
        <begin position="70"/>
        <end position="88"/>
    </location>
</feature>
<feature type="transmembrane region" description="Helical" evidence="7">
    <location>
        <begin position="100"/>
        <end position="120"/>
    </location>
</feature>
<gene>
    <name evidence="9" type="ORF">SAMN02982929_04280</name>
    <name evidence="10" type="ORF">SAMN05216506_110197</name>
</gene>
<protein>
    <submittedName>
        <fullName evidence="10">MFS transporter, DHA1 family, purine base/nucleoside efflux pump</fullName>
    </submittedName>
    <submittedName>
        <fullName evidence="9">MFS transporter, DHA1 family, putative efflux transporter</fullName>
    </submittedName>
</protein>
<evidence type="ECO:0000313" key="12">
    <source>
        <dbReference type="Proteomes" id="UP000236729"/>
    </source>
</evidence>
<dbReference type="GO" id="GO:0022857">
    <property type="term" value="F:transmembrane transporter activity"/>
    <property type="evidence" value="ECO:0007669"/>
    <property type="project" value="InterPro"/>
</dbReference>
<evidence type="ECO:0000313" key="9">
    <source>
        <dbReference type="EMBL" id="SEG83537.1"/>
    </source>
</evidence>
<evidence type="ECO:0000256" key="7">
    <source>
        <dbReference type="SAM" id="Phobius"/>
    </source>
</evidence>
<evidence type="ECO:0000259" key="8">
    <source>
        <dbReference type="PROSITE" id="PS50850"/>
    </source>
</evidence>
<dbReference type="InterPro" id="IPR050189">
    <property type="entry name" value="MFS_Efflux_Transporters"/>
</dbReference>
<keyword evidence="11" id="KW-1185">Reference proteome</keyword>
<keyword evidence="3 7" id="KW-0812">Transmembrane</keyword>
<comment type="subcellular location">
    <subcellularLocation>
        <location evidence="1">Cell membrane</location>
        <topology evidence="1">Multi-pass membrane protein</topology>
    </subcellularLocation>
</comment>
<feature type="domain" description="Major facilitator superfamily (MFS) profile" evidence="8">
    <location>
        <begin position="4"/>
        <end position="377"/>
    </location>
</feature>
<dbReference type="InterPro" id="IPR036259">
    <property type="entry name" value="MFS_trans_sf"/>
</dbReference>
<dbReference type="SMR" id="A0A1H6DDM7"/>
<dbReference type="Gene3D" id="1.20.1250.20">
    <property type="entry name" value="MFS general substrate transporter like domains"/>
    <property type="match status" value="1"/>
</dbReference>
<evidence type="ECO:0000313" key="10">
    <source>
        <dbReference type="EMBL" id="SFE31865.1"/>
    </source>
</evidence>
<evidence type="ECO:0000256" key="1">
    <source>
        <dbReference type="ARBA" id="ARBA00004651"/>
    </source>
</evidence>
<evidence type="ECO:0000256" key="2">
    <source>
        <dbReference type="ARBA" id="ARBA00022475"/>
    </source>
</evidence>
<dbReference type="PANTHER" id="PTHR43124:SF10">
    <property type="entry name" value="PURINE EFFLUX PUMP PBUE"/>
    <property type="match status" value="1"/>
</dbReference>
<dbReference type="PROSITE" id="PS50850">
    <property type="entry name" value="MFS"/>
    <property type="match status" value="1"/>
</dbReference>
<reference evidence="11 12" key="2">
    <citation type="submission" date="2016-10" db="EMBL/GenBank/DDBJ databases">
        <authorList>
            <person name="Varghese N."/>
            <person name="Submissions S."/>
        </authorList>
    </citation>
    <scope>NUCLEOTIDE SEQUENCE [LARGE SCALE GENOMIC DNA]</scope>
    <source>
        <strain evidence="12">ATCC 20501</strain>
        <strain evidence="10 11">CGMCC 4.3529</strain>
    </source>
</reference>
<reference evidence="9" key="1">
    <citation type="submission" date="2016-10" db="EMBL/GenBank/DDBJ databases">
        <authorList>
            <person name="de Groot N.N."/>
        </authorList>
    </citation>
    <scope>NUCLEOTIDE SEQUENCE [LARGE SCALE GENOMIC DNA]</scope>
    <source>
        <strain evidence="9">ATCC 20501</strain>
    </source>
</reference>
<feature type="transmembrane region" description="Helical" evidence="7">
    <location>
        <begin position="43"/>
        <end position="63"/>
    </location>
</feature>
<feature type="region of interest" description="Disordered" evidence="6">
    <location>
        <begin position="381"/>
        <end position="416"/>
    </location>
</feature>
<dbReference type="InterPro" id="IPR020846">
    <property type="entry name" value="MFS_dom"/>
</dbReference>
<feature type="transmembrane region" description="Helical" evidence="7">
    <location>
        <begin position="132"/>
        <end position="150"/>
    </location>
</feature>
<dbReference type="Proteomes" id="UP000236729">
    <property type="component" value="Unassembled WGS sequence"/>
</dbReference>
<dbReference type="SUPFAM" id="SSF103473">
    <property type="entry name" value="MFS general substrate transporter"/>
    <property type="match status" value="1"/>
</dbReference>
<dbReference type="AlphaFoldDB" id="A0A1H6DDM7"/>
<dbReference type="EMBL" id="FOME01000010">
    <property type="protein sequence ID" value="SFE31865.1"/>
    <property type="molecule type" value="Genomic_DNA"/>
</dbReference>
<evidence type="ECO:0000256" key="6">
    <source>
        <dbReference type="SAM" id="MobiDB-lite"/>
    </source>
</evidence>
<proteinExistence type="predicted"/>
<sequence length="416" mass="41962">MQFRLLVLAVGTFVINTGSYLVAGVLPAIAEHVGVPVTTAGQLVTVHALTYAISAPVLSTVVGSWERRKLLWLSLALFVVGNIATALAPDFGTLTAARVLGALGASLFTPTAVVIAADLVPLDRRGRAVSMVLGGLTLATVIGVPLGVLLEESVGYQGLFWMIAGLGVLASTALLALPPVPAPPAMRLGERISVLRNRAVVWVLVVSMLASLADFAAYTYASPMLSALTGAGAGTLGVLLFVYGVAGAMGNAVVGRITDRFGSGVGIAGSLLLLTAGLMFLPLAGGSLPATGALLVLWGLGGWGIMPAVQHRLISATPSGAAVVIAFNSSALYLGMGFGGITGGAVAAQWGWWALGPASAAVAVLALVLFWRMPTTAPEPEAVPAQHEVGGADGPRAARSTGGSPDPRLRGAAEGA</sequence>
<keyword evidence="5 7" id="KW-0472">Membrane</keyword>
<dbReference type="Proteomes" id="UP000199690">
    <property type="component" value="Unassembled WGS sequence"/>
</dbReference>
<feature type="transmembrane region" description="Helical" evidence="7">
    <location>
        <begin position="321"/>
        <end position="344"/>
    </location>
</feature>
<feature type="compositionally biased region" description="Basic and acidic residues" evidence="6">
    <location>
        <begin position="407"/>
        <end position="416"/>
    </location>
</feature>
<feature type="transmembrane region" description="Helical" evidence="7">
    <location>
        <begin position="261"/>
        <end position="284"/>
    </location>
</feature>
<dbReference type="Pfam" id="PF07690">
    <property type="entry name" value="MFS_1"/>
    <property type="match status" value="1"/>
</dbReference>
<dbReference type="GO" id="GO:0005886">
    <property type="term" value="C:plasma membrane"/>
    <property type="evidence" value="ECO:0007669"/>
    <property type="project" value="UniProtKB-SubCell"/>
</dbReference>
<organism evidence="9 12">
    <name type="scientific">Saccharopolyspora kobensis</name>
    <dbReference type="NCBI Taxonomy" id="146035"/>
    <lineage>
        <taxon>Bacteria</taxon>
        <taxon>Bacillati</taxon>
        <taxon>Actinomycetota</taxon>
        <taxon>Actinomycetes</taxon>
        <taxon>Pseudonocardiales</taxon>
        <taxon>Pseudonocardiaceae</taxon>
        <taxon>Saccharopolyspora</taxon>
    </lineage>
</organism>
<dbReference type="PANTHER" id="PTHR43124">
    <property type="entry name" value="PURINE EFFLUX PUMP PBUE"/>
    <property type="match status" value="1"/>
</dbReference>
<dbReference type="CDD" id="cd17324">
    <property type="entry name" value="MFS_NepI_like"/>
    <property type="match status" value="1"/>
</dbReference>
<feature type="transmembrane region" description="Helical" evidence="7">
    <location>
        <begin position="199"/>
        <end position="221"/>
    </location>
</feature>
<feature type="transmembrane region" description="Helical" evidence="7">
    <location>
        <begin position="227"/>
        <end position="249"/>
    </location>
</feature>
<feature type="transmembrane region" description="Helical" evidence="7">
    <location>
        <begin position="156"/>
        <end position="178"/>
    </location>
</feature>
<evidence type="ECO:0000313" key="11">
    <source>
        <dbReference type="Proteomes" id="UP000199690"/>
    </source>
</evidence>
<keyword evidence="2" id="KW-1003">Cell membrane</keyword>
<keyword evidence="4 7" id="KW-1133">Transmembrane helix</keyword>
<dbReference type="EMBL" id="FNVB01000006">
    <property type="protein sequence ID" value="SEG83537.1"/>
    <property type="molecule type" value="Genomic_DNA"/>
</dbReference>